<name>A0ABZ2Z6U2_9BACT</name>
<keyword evidence="2" id="KW-0472">Membrane</keyword>
<feature type="compositionally biased region" description="Polar residues" evidence="1">
    <location>
        <begin position="264"/>
        <end position="286"/>
    </location>
</feature>
<evidence type="ECO:0000256" key="2">
    <source>
        <dbReference type="SAM" id="Phobius"/>
    </source>
</evidence>
<evidence type="ECO:0000313" key="5">
    <source>
        <dbReference type="Proteomes" id="UP001449657"/>
    </source>
</evidence>
<keyword evidence="5" id="KW-1185">Reference proteome</keyword>
<feature type="domain" description="Outer membrane protein beta-barrel" evidence="3">
    <location>
        <begin position="304"/>
        <end position="450"/>
    </location>
</feature>
<dbReference type="EMBL" id="CP150096">
    <property type="protein sequence ID" value="WZN47438.1"/>
    <property type="molecule type" value="Genomic_DNA"/>
</dbReference>
<feature type="compositionally biased region" description="Polar residues" evidence="1">
    <location>
        <begin position="194"/>
        <end position="226"/>
    </location>
</feature>
<accession>A0ABZ2Z6U2</accession>
<keyword evidence="2" id="KW-0812">Transmembrane</keyword>
<protein>
    <submittedName>
        <fullName evidence="4">Outer membrane beta-barrel protein</fullName>
    </submittedName>
</protein>
<evidence type="ECO:0000256" key="1">
    <source>
        <dbReference type="SAM" id="MobiDB-lite"/>
    </source>
</evidence>
<evidence type="ECO:0000259" key="3">
    <source>
        <dbReference type="Pfam" id="PF13568"/>
    </source>
</evidence>
<feature type="compositionally biased region" description="Polar residues" evidence="1">
    <location>
        <begin position="141"/>
        <end position="151"/>
    </location>
</feature>
<sequence length="481" mass="52747">MSEQFEHNIRKKLQDAEIPFEPMAWERMEKLLDEPNRRRPIWWWLSGLVLILGLGGWWFFSQQNVENTGETSDNNIISENQLANPEGKNGKVDNTPVSGTAKLPSADDGKSNVDNPSKSSASPSANFISKGENSNDVDKGASTSPYSSAKNKNQKSRIGKNNFAANITAQNRNNETPDVDKVTGSSLMAKKGNTGVNNSTAPSANNPQNNGTENPDVNKLTGSTKIIDQKSNDTNSDVNKPAPPILPTQNQADKKTDVDKGAGITQTPGLNNPSSETKTDSAQSNPDPRKAPRRKGFEGGIFLGPDVNATGSFVGTKIGFTGGLLLRYHVNNRWYVSTGAAYTKKIYGASPDEYKVTGPAYYTDIDADCDVIDVPLNLHYVFAERPSGRWNVSAGVSTYFMLREKYDYYYTNYPKRTRVYSNQNQHWFSVINLSAGWEKNTKGRLNWGLQPYVKIPAGGVGEGKVKLYSAGVSLQLTLGKK</sequence>
<feature type="compositionally biased region" description="Polar residues" evidence="1">
    <location>
        <begin position="163"/>
        <end position="176"/>
    </location>
</feature>
<gene>
    <name evidence="4" type="ORF">WJU22_04530</name>
</gene>
<evidence type="ECO:0000313" key="4">
    <source>
        <dbReference type="EMBL" id="WZN47438.1"/>
    </source>
</evidence>
<reference evidence="4 5" key="1">
    <citation type="submission" date="2024-03" db="EMBL/GenBank/DDBJ databases">
        <title>Chitinophaga caseinilytica sp. nov., a casein hydrolysing bacterium isolated from forest soil.</title>
        <authorList>
            <person name="Lee D.S."/>
            <person name="Han D.M."/>
            <person name="Baek J.H."/>
            <person name="Choi D.G."/>
            <person name="Jeon J.H."/>
            <person name="Jeon C.O."/>
        </authorList>
    </citation>
    <scope>NUCLEOTIDE SEQUENCE [LARGE SCALE GENOMIC DNA]</scope>
    <source>
        <strain evidence="4 5">KACC 19118</strain>
    </source>
</reference>
<feature type="compositionally biased region" description="Low complexity" evidence="1">
    <location>
        <begin position="115"/>
        <end position="130"/>
    </location>
</feature>
<feature type="transmembrane region" description="Helical" evidence="2">
    <location>
        <begin position="41"/>
        <end position="60"/>
    </location>
</feature>
<feature type="region of interest" description="Disordered" evidence="1">
    <location>
        <begin position="80"/>
        <end position="298"/>
    </location>
</feature>
<dbReference type="Pfam" id="PF13568">
    <property type="entry name" value="OMP_b-brl_2"/>
    <property type="match status" value="1"/>
</dbReference>
<organism evidence="4 5">
    <name type="scientific">Chitinophaga caseinilytica</name>
    <dbReference type="NCBI Taxonomy" id="2267521"/>
    <lineage>
        <taxon>Bacteria</taxon>
        <taxon>Pseudomonadati</taxon>
        <taxon>Bacteroidota</taxon>
        <taxon>Chitinophagia</taxon>
        <taxon>Chitinophagales</taxon>
        <taxon>Chitinophagaceae</taxon>
        <taxon>Chitinophaga</taxon>
    </lineage>
</organism>
<dbReference type="Proteomes" id="UP001449657">
    <property type="component" value="Chromosome"/>
</dbReference>
<proteinExistence type="predicted"/>
<keyword evidence="2" id="KW-1133">Transmembrane helix</keyword>
<dbReference type="InterPro" id="IPR025665">
    <property type="entry name" value="Beta-barrel_OMP_2"/>
</dbReference>
<dbReference type="RefSeq" id="WP_341842075.1">
    <property type="nucleotide sequence ID" value="NZ_CP149792.1"/>
</dbReference>